<evidence type="ECO:0000313" key="12">
    <source>
        <dbReference type="EMBL" id="TDO97282.1"/>
    </source>
</evidence>
<evidence type="ECO:0000256" key="9">
    <source>
        <dbReference type="RuleBase" id="RU003435"/>
    </source>
</evidence>
<dbReference type="GO" id="GO:0046872">
    <property type="term" value="F:metal ion binding"/>
    <property type="evidence" value="ECO:0007669"/>
    <property type="project" value="UniProtKB-UniRule"/>
</dbReference>
<dbReference type="InterPro" id="IPR001567">
    <property type="entry name" value="Pept_M3A_M3B_dom"/>
</dbReference>
<evidence type="ECO:0000256" key="1">
    <source>
        <dbReference type="ARBA" id="ARBA00006040"/>
    </source>
</evidence>
<dbReference type="AlphaFoldDB" id="A0A4V3CGD3"/>
<dbReference type="PANTHER" id="PTHR11804:SF84">
    <property type="entry name" value="SACCHAROLYSIN"/>
    <property type="match status" value="1"/>
</dbReference>
<feature type="domain" description="Oligopeptidase A N-terminal" evidence="11">
    <location>
        <begin position="28"/>
        <end position="149"/>
    </location>
</feature>
<keyword evidence="2 9" id="KW-0645">Protease</keyword>
<dbReference type="RefSeq" id="WP_133503870.1">
    <property type="nucleotide sequence ID" value="NZ_SNXC01000012.1"/>
</dbReference>
<evidence type="ECO:0000256" key="3">
    <source>
        <dbReference type="ARBA" id="ARBA00022723"/>
    </source>
</evidence>
<proteinExistence type="inferred from homology"/>
<evidence type="ECO:0000256" key="8">
    <source>
        <dbReference type="ARBA" id="ARBA00026100"/>
    </source>
</evidence>
<dbReference type="GO" id="GO:0006508">
    <property type="term" value="P:proteolysis"/>
    <property type="evidence" value="ECO:0007669"/>
    <property type="project" value="UniProtKB-KW"/>
</dbReference>
<evidence type="ECO:0000259" key="10">
    <source>
        <dbReference type="Pfam" id="PF01432"/>
    </source>
</evidence>
<dbReference type="OrthoDB" id="9773538at2"/>
<dbReference type="FunFam" id="3.40.390.10:FF:000009">
    <property type="entry name" value="Oligopeptidase A"/>
    <property type="match status" value="1"/>
</dbReference>
<evidence type="ECO:0000256" key="7">
    <source>
        <dbReference type="ARBA" id="ARBA00024603"/>
    </source>
</evidence>
<dbReference type="EC" id="3.4.24.70" evidence="8"/>
<dbReference type="Proteomes" id="UP000294656">
    <property type="component" value="Unassembled WGS sequence"/>
</dbReference>
<evidence type="ECO:0000256" key="6">
    <source>
        <dbReference type="ARBA" id="ARBA00023049"/>
    </source>
</evidence>
<organism evidence="12 13">
    <name type="scientific">Marinomonas balearica</name>
    <dbReference type="NCBI Taxonomy" id="491947"/>
    <lineage>
        <taxon>Bacteria</taxon>
        <taxon>Pseudomonadati</taxon>
        <taxon>Pseudomonadota</taxon>
        <taxon>Gammaproteobacteria</taxon>
        <taxon>Oceanospirillales</taxon>
        <taxon>Oceanospirillaceae</taxon>
        <taxon>Marinomonas</taxon>
    </lineage>
</organism>
<keyword evidence="5 9" id="KW-0862">Zinc</keyword>
<comment type="catalytic activity">
    <reaction evidence="7">
        <text>Hydrolysis of oligopeptides, with broad specificity. Gly or Ala commonly occur as P1 or P1' residues, but more distant residues are also important, as is shown by the fact that Z-Gly-Pro-Gly-|-Gly-Pro-Ala is cleaved, but not Z-(Gly)(5).</text>
        <dbReference type="EC" id="3.4.24.70"/>
    </reaction>
</comment>
<dbReference type="InterPro" id="IPR024079">
    <property type="entry name" value="MetalloPept_cat_dom_sf"/>
</dbReference>
<dbReference type="GO" id="GO:0004222">
    <property type="term" value="F:metalloendopeptidase activity"/>
    <property type="evidence" value="ECO:0007669"/>
    <property type="project" value="UniProtKB-EC"/>
</dbReference>
<dbReference type="Gene3D" id="3.40.390.10">
    <property type="entry name" value="Collagenase (Catalytic Domain)"/>
    <property type="match status" value="1"/>
</dbReference>
<dbReference type="InterPro" id="IPR024077">
    <property type="entry name" value="Neurolysin/TOP_dom2"/>
</dbReference>
<dbReference type="InterPro" id="IPR024080">
    <property type="entry name" value="Neurolysin/TOP_N"/>
</dbReference>
<evidence type="ECO:0000256" key="5">
    <source>
        <dbReference type="ARBA" id="ARBA00022833"/>
    </source>
</evidence>
<dbReference type="Gene3D" id="1.10.1370.10">
    <property type="entry name" value="Neurolysin, domain 3"/>
    <property type="match status" value="1"/>
</dbReference>
<evidence type="ECO:0000256" key="2">
    <source>
        <dbReference type="ARBA" id="ARBA00022670"/>
    </source>
</evidence>
<sequence length="677" mass="76009">MSESVWSATTLPQFTKVDPSKIESQLDAILEKNRSALAECLENIDKPSWDNLIMVLDEQDDELSQFWSPVSHLNSVQNTPEIREAYNACIPKLTQYYTEIGQNRALYDAYKALEVSDSAATHSQAQKESLKQAIRGLELSGVGLDGEKKERYGDICQRLSELTTKFGENVLDATQAWTKLITDEGKLAGLPDSALAQAKQMAEAKGHDEGWLFTLDFPSYMPVLSYSDNAALREEMYTAYATRASKLSNEGKFDNSPLIDEILSLRHEKAHILGFENYGELSVATKMADSGDQVIAFLNDLAEKSKPSAQLDLDQLKTYAKEEHGLEDLNAWDLGYYSEKLRQHKYSISQEALRPYFPINKVLGGLFHVAETLFDIEIREESGFDTYHKDVQMFTIAKNGQDVARFYLDPFAREGKRGGAWMDECRVRRRLSDNQLQLPVAYLVCNFTPPIGDKPALLTHNEVTTLFHEFGHGIHHMLTQVEVPSVSGINGVAWDAVELPSQFMENWCWEPEALAYIASHHETGEPLPQDLLDKMLAAKNFQSAMQMVRQLEFSLFDFQIHKEYETGLDVQAVINEVRATVSVTTPPAFNRFQNSFSHIFAGGYAAGYYSYKWAEVLSADAFSKFEEDGIFNTETGAHFRDTILANGGSQPAADLFKAFRGREPSVDALLRHSGIAA</sequence>
<accession>A0A4V3CGD3</accession>
<evidence type="ECO:0000256" key="4">
    <source>
        <dbReference type="ARBA" id="ARBA00022801"/>
    </source>
</evidence>
<keyword evidence="6 9" id="KW-0482">Metalloprotease</keyword>
<keyword evidence="13" id="KW-1185">Reference proteome</keyword>
<comment type="similarity">
    <text evidence="1 9">Belongs to the peptidase M3 family.</text>
</comment>
<name>A0A4V3CGD3_9GAMM</name>
<dbReference type="PANTHER" id="PTHR11804">
    <property type="entry name" value="PROTEASE M3 THIMET OLIGOPEPTIDASE-RELATED"/>
    <property type="match status" value="1"/>
</dbReference>
<comment type="caution">
    <text evidence="12">The sequence shown here is derived from an EMBL/GenBank/DDBJ whole genome shotgun (WGS) entry which is preliminary data.</text>
</comment>
<comment type="cofactor">
    <cofactor evidence="9">
        <name>Zn(2+)</name>
        <dbReference type="ChEBI" id="CHEBI:29105"/>
    </cofactor>
    <text evidence="9">Binds 1 zinc ion.</text>
</comment>
<dbReference type="SUPFAM" id="SSF55486">
    <property type="entry name" value="Metalloproteases ('zincins'), catalytic domain"/>
    <property type="match status" value="1"/>
</dbReference>
<dbReference type="NCBIfam" id="NF008159">
    <property type="entry name" value="PRK10911.1"/>
    <property type="match status" value="1"/>
</dbReference>
<protein>
    <recommendedName>
        <fullName evidence="8">oligopeptidase A</fullName>
        <ecNumber evidence="8">3.4.24.70</ecNumber>
    </recommendedName>
</protein>
<evidence type="ECO:0000259" key="11">
    <source>
        <dbReference type="Pfam" id="PF19310"/>
    </source>
</evidence>
<evidence type="ECO:0000313" key="13">
    <source>
        <dbReference type="Proteomes" id="UP000294656"/>
    </source>
</evidence>
<keyword evidence="4 9" id="KW-0378">Hydrolase</keyword>
<dbReference type="EMBL" id="SNXC01000012">
    <property type="protein sequence ID" value="TDO97282.1"/>
    <property type="molecule type" value="Genomic_DNA"/>
</dbReference>
<dbReference type="Gene3D" id="1.20.1050.40">
    <property type="entry name" value="Endopeptidase. Chain P, domain 1"/>
    <property type="match status" value="1"/>
</dbReference>
<dbReference type="InterPro" id="IPR045666">
    <property type="entry name" value="OpdA_N"/>
</dbReference>
<gene>
    <name evidence="12" type="ORF">DFP79_2099</name>
</gene>
<keyword evidence="3 9" id="KW-0479">Metal-binding</keyword>
<dbReference type="CDD" id="cd06456">
    <property type="entry name" value="M3A_DCP"/>
    <property type="match status" value="1"/>
</dbReference>
<feature type="domain" description="Peptidase M3A/M3B catalytic" evidence="10">
    <location>
        <begin position="224"/>
        <end position="674"/>
    </location>
</feature>
<dbReference type="Pfam" id="PF01432">
    <property type="entry name" value="Peptidase_M3"/>
    <property type="match status" value="1"/>
</dbReference>
<dbReference type="InterPro" id="IPR045090">
    <property type="entry name" value="Pept_M3A_M3B"/>
</dbReference>
<dbReference type="GO" id="GO:0006518">
    <property type="term" value="P:peptide metabolic process"/>
    <property type="evidence" value="ECO:0007669"/>
    <property type="project" value="TreeGrafter"/>
</dbReference>
<dbReference type="GO" id="GO:0005829">
    <property type="term" value="C:cytosol"/>
    <property type="evidence" value="ECO:0007669"/>
    <property type="project" value="UniProtKB-ARBA"/>
</dbReference>
<dbReference type="Pfam" id="PF19310">
    <property type="entry name" value="TOP_N"/>
    <property type="match status" value="1"/>
</dbReference>
<reference evidence="12 13" key="1">
    <citation type="submission" date="2019-03" db="EMBL/GenBank/DDBJ databases">
        <title>Genomic Encyclopedia of Type Strains, Phase III (KMG-III): the genomes of soil and plant-associated and newly described type strains.</title>
        <authorList>
            <person name="Whitman W."/>
        </authorList>
    </citation>
    <scope>NUCLEOTIDE SEQUENCE [LARGE SCALE GENOMIC DNA]</scope>
    <source>
        <strain evidence="12 13">CECT 7378</strain>
    </source>
</reference>
<dbReference type="InterPro" id="IPR034005">
    <property type="entry name" value="M3A_DCP"/>
</dbReference>